<comment type="caution">
    <text evidence="1">The sequence shown here is derived from an EMBL/GenBank/DDBJ whole genome shotgun (WGS) entry which is preliminary data.</text>
</comment>
<evidence type="ECO:0000313" key="2">
    <source>
        <dbReference type="Proteomes" id="UP001243375"/>
    </source>
</evidence>
<evidence type="ECO:0000313" key="1">
    <source>
        <dbReference type="EMBL" id="KAJ9116286.1"/>
    </source>
</evidence>
<dbReference type="EMBL" id="JASBWU010000014">
    <property type="protein sequence ID" value="KAJ9116286.1"/>
    <property type="molecule type" value="Genomic_DNA"/>
</dbReference>
<keyword evidence="2" id="KW-1185">Reference proteome</keyword>
<dbReference type="Proteomes" id="UP001243375">
    <property type="component" value="Unassembled WGS sequence"/>
</dbReference>
<protein>
    <submittedName>
        <fullName evidence="1">Uncharacterized protein</fullName>
    </submittedName>
</protein>
<sequence length="299" mass="33737">MSFPALADNISQALWTVVCVTALHIAVYRVAHKDLRVWIAVSNFLNERKDRQAVGASPQMDGPDAKSEEGAGPRYILRTVADPSERHPMMKRLRKYIEPVSLIAPLLLSIIFQPSRDPQEPEKEPDAFDRILAVVLSRLGQDLARVVQYAQIGFIFSQTVSLLRFDYGQNRDQSPPFEWEEPPSAESDKRNVLVEDRMQDPSMVEHSTSRVASSEHVFIPTQLQPFSAPTFNGSIIGSYFCFIIAVLLFPMPEQCVLWTPATFIGQSLGGALSVTWNGQWKALWRYQEVWKLDAITEAC</sequence>
<name>A0ACC2WXX9_9TREE</name>
<gene>
    <name evidence="1" type="ORF">QFC22_004726</name>
</gene>
<accession>A0ACC2WXX9</accession>
<reference evidence="1" key="1">
    <citation type="submission" date="2023-04" db="EMBL/GenBank/DDBJ databases">
        <title>Draft Genome sequencing of Naganishia species isolated from polar environments using Oxford Nanopore Technology.</title>
        <authorList>
            <person name="Leo P."/>
            <person name="Venkateswaran K."/>
        </authorList>
    </citation>
    <scope>NUCLEOTIDE SEQUENCE</scope>
    <source>
        <strain evidence="1">MNA-CCFEE 5425</strain>
    </source>
</reference>
<organism evidence="1 2">
    <name type="scientific">Naganishia vaughanmartiniae</name>
    <dbReference type="NCBI Taxonomy" id="1424756"/>
    <lineage>
        <taxon>Eukaryota</taxon>
        <taxon>Fungi</taxon>
        <taxon>Dikarya</taxon>
        <taxon>Basidiomycota</taxon>
        <taxon>Agaricomycotina</taxon>
        <taxon>Tremellomycetes</taxon>
        <taxon>Filobasidiales</taxon>
        <taxon>Filobasidiaceae</taxon>
        <taxon>Naganishia</taxon>
    </lineage>
</organism>
<proteinExistence type="predicted"/>